<proteinExistence type="predicted"/>
<evidence type="ECO:0000256" key="1">
    <source>
        <dbReference type="SAM" id="SignalP"/>
    </source>
</evidence>
<sequence length="392" mass="42158">MKKTLLIITAVVILACGLQAQPYLVTATNYASGFFGVVADENGQPLSPGSIVHLIWDSAGDGMDDPSVEPGFYGMPTDDDVLMGTCQVGFTGGAPSAGNFILPGTAPSDGGWSYLRAFHSSNPEPETYYAESTTLFIIPPMDEPVIYGVEFPSMMSLQLGNNPDLVVTASPENPPIIINATGGNFNYTLEIINDSQDPVNYDVWIDVILPNGAVYGPIISRIDLTMPSGGSISRDLTQSIPAGAPEGIYTYMVHTGDMISSTIIHEDGFPFEKSGAVGSDGLPENMEGWQLNGWDEFDLTSAMVPEVYFMAPPFPNPFNPSAQIQFGLPENSHVRIDVYNILGSRVTTLVDRGLEAGYHNIQWNAPSVASGLYLIQMKAGGFVHTRKAFLLK</sequence>
<reference evidence="3 4" key="1">
    <citation type="submission" date="2017-06" db="EMBL/GenBank/DDBJ databases">
        <title>Novel microbial phyla capable of carbon fixation and sulfur reduction in deep-sea sediments.</title>
        <authorList>
            <person name="Huang J."/>
            <person name="Baker B."/>
            <person name="Wang Y."/>
        </authorList>
    </citation>
    <scope>NUCLEOTIDE SEQUENCE [LARGE SCALE GENOMIC DNA]</scope>
    <source>
        <strain evidence="3">B3_LCP</strain>
    </source>
</reference>
<dbReference type="Pfam" id="PF18962">
    <property type="entry name" value="Por_Secre_tail"/>
    <property type="match status" value="1"/>
</dbReference>
<accession>A0A532V258</accession>
<dbReference type="AlphaFoldDB" id="A0A532V258"/>
<protein>
    <recommendedName>
        <fullName evidence="2">Secretion system C-terminal sorting domain-containing protein</fullName>
    </recommendedName>
</protein>
<keyword evidence="1" id="KW-0732">Signal</keyword>
<dbReference type="NCBIfam" id="TIGR04183">
    <property type="entry name" value="Por_Secre_tail"/>
    <property type="match status" value="1"/>
</dbReference>
<feature type="signal peptide" evidence="1">
    <location>
        <begin position="1"/>
        <end position="20"/>
    </location>
</feature>
<dbReference type="Gene3D" id="2.60.40.4070">
    <property type="match status" value="1"/>
</dbReference>
<evidence type="ECO:0000313" key="3">
    <source>
        <dbReference type="EMBL" id="TKJ41291.1"/>
    </source>
</evidence>
<feature type="chain" id="PRO_5022028731" description="Secretion system C-terminal sorting domain-containing protein" evidence="1">
    <location>
        <begin position="21"/>
        <end position="392"/>
    </location>
</feature>
<dbReference type="Gene3D" id="2.60.40.3880">
    <property type="match status" value="1"/>
</dbReference>
<feature type="domain" description="Secretion system C-terminal sorting" evidence="2">
    <location>
        <begin position="314"/>
        <end position="387"/>
    </location>
</feature>
<dbReference type="PROSITE" id="PS51257">
    <property type="entry name" value="PROKAR_LIPOPROTEIN"/>
    <property type="match status" value="1"/>
</dbReference>
<evidence type="ECO:0000259" key="2">
    <source>
        <dbReference type="Pfam" id="PF18962"/>
    </source>
</evidence>
<comment type="caution">
    <text evidence="3">The sequence shown here is derived from an EMBL/GenBank/DDBJ whole genome shotgun (WGS) entry which is preliminary data.</text>
</comment>
<dbReference type="EMBL" id="NJBN01000003">
    <property type="protein sequence ID" value="TKJ41291.1"/>
    <property type="molecule type" value="Genomic_DNA"/>
</dbReference>
<organism evidence="3 4">
    <name type="scientific">candidate division LCP-89 bacterium B3_LCP</name>
    <dbReference type="NCBI Taxonomy" id="2012998"/>
    <lineage>
        <taxon>Bacteria</taxon>
        <taxon>Pseudomonadati</taxon>
        <taxon>Bacteria division LCP-89</taxon>
    </lineage>
</organism>
<dbReference type="Proteomes" id="UP000319619">
    <property type="component" value="Unassembled WGS sequence"/>
</dbReference>
<gene>
    <name evidence="3" type="ORF">CEE37_06395</name>
</gene>
<dbReference type="InterPro" id="IPR026444">
    <property type="entry name" value="Secre_tail"/>
</dbReference>
<name>A0A532V258_UNCL8</name>
<evidence type="ECO:0000313" key="4">
    <source>
        <dbReference type="Proteomes" id="UP000319619"/>
    </source>
</evidence>